<dbReference type="Pfam" id="PF01436">
    <property type="entry name" value="NHL"/>
    <property type="match status" value="7"/>
</dbReference>
<gene>
    <name evidence="4" type="ORF">VCS650_LOCUS27109</name>
</gene>
<feature type="repeat" description="NHL" evidence="3">
    <location>
        <begin position="1064"/>
        <end position="1089"/>
    </location>
</feature>
<keyword evidence="1" id="KW-0677">Repeat</keyword>
<keyword evidence="2" id="KW-0802">TPR repeat</keyword>
<protein>
    <submittedName>
        <fullName evidence="4">Uncharacterized protein</fullName>
    </submittedName>
</protein>
<dbReference type="Gene3D" id="1.25.40.10">
    <property type="entry name" value="Tetratricopeptide repeat domain"/>
    <property type="match status" value="1"/>
</dbReference>
<dbReference type="InterPro" id="IPR011042">
    <property type="entry name" value="6-blade_b-propeller_TolB-like"/>
</dbReference>
<dbReference type="Gene3D" id="2.40.10.500">
    <property type="match status" value="1"/>
</dbReference>
<evidence type="ECO:0000313" key="5">
    <source>
        <dbReference type="Proteomes" id="UP000663891"/>
    </source>
</evidence>
<feature type="repeat" description="TPR" evidence="2">
    <location>
        <begin position="406"/>
        <end position="439"/>
    </location>
</feature>
<dbReference type="PROSITE" id="PS51125">
    <property type="entry name" value="NHL"/>
    <property type="match status" value="7"/>
</dbReference>
<dbReference type="SUPFAM" id="SSF56399">
    <property type="entry name" value="ADP-ribosylation"/>
    <property type="match status" value="1"/>
</dbReference>
<dbReference type="AlphaFoldDB" id="A0A814YBY4"/>
<evidence type="ECO:0000256" key="3">
    <source>
        <dbReference type="PROSITE-ProRule" id="PRU00504"/>
    </source>
</evidence>
<dbReference type="EMBL" id="CAJNON010000376">
    <property type="protein sequence ID" value="CAF1228379.1"/>
    <property type="molecule type" value="Genomic_DNA"/>
</dbReference>
<dbReference type="InterPro" id="IPR011990">
    <property type="entry name" value="TPR-like_helical_dom_sf"/>
</dbReference>
<dbReference type="CDD" id="cd05819">
    <property type="entry name" value="NHL"/>
    <property type="match status" value="3"/>
</dbReference>
<feature type="repeat" description="NHL" evidence="3">
    <location>
        <begin position="550"/>
        <end position="588"/>
    </location>
</feature>
<name>A0A814YBY4_9BILA</name>
<feature type="repeat" description="NHL" evidence="3">
    <location>
        <begin position="792"/>
        <end position="830"/>
    </location>
</feature>
<dbReference type="PANTHER" id="PTHR24104">
    <property type="entry name" value="E3 UBIQUITIN-PROTEIN LIGASE NHLRC1-RELATED"/>
    <property type="match status" value="1"/>
</dbReference>
<feature type="repeat" description="NHL" evidence="3">
    <location>
        <begin position="1107"/>
        <end position="1145"/>
    </location>
</feature>
<sequence length="1147" mass="130752">MATALLPNDGFYTNTDDKSLEIFSLIWLYENVVVKDTRDTEVRLRFIINHIKKFQDVKQCQQYIEQTSQKDRLVIIVSGSLGQEIVPFIHQLRQVISIYVYCMDKNSNEQWAYKFSKIKSVVVDLDELVSKITADHNFQKKVEEPLSINIFTTNVGAGKSTTEVNGQFVFSQILVDCLLQLKSTEIDKNELINLCVNEYEGNYTELNNLREFQQDYSSDKVLWWYTKESFFYKILNAALRTQNIHVIFLFRSFIYDIYRELQKYQSNHPLQVYRSQLMSIDELNGLKNNIGQFISINSMFSTSKQRTTALFLLGDITTKTDLERVLFEIDADPKIVTTKPFADISEHSDFPDESEVLFMIGSIFRLGNIDRNDDQIWIIKMTLCNDDEHDLKQVLMYMKQQIKSGEMNFRILGNVLWEMGKFDLAEKYFTRSLQQLPSNDSLHISLYEDLGKLTSQKGDYDMSVQWRQKLLTFKEKNPSATNVNVNKTNDSIGKFIRQKLFAFKKPHQAYVNPNINKANDSIGQSVLVNHININKKWKQHGVTIAGGNGYGNQFNQLSYPQGIYVDDDHQIIYIADHDNHRIVQWKYGATNGQVVAGRNEEGNRRYQLNGPRDVIVDKKNDSLIICDGGNGRVVRWSRQNGTNGETIISNIDCRGLTIDNNGNLYVSDCKRNEVRRWKQGEKEGTIVAGGNGKGNHLNQLNCPTHICVDEDHSIYVSDCDNHRVMKWMKGAIEGIVVAGGNGEGNRLTQLSYPQGVTVDHLGNVYVADWNNHRIMRWCEGDKEGEVVVGRNRKGKQPNQLNGPTGLSLDVQGNLYVVNCYNNRVQKFDTYSKFNVYERQSVLVNPIDINTKWKQHGVTIAGGNGYGNQFNQLSYPQGIYVDDDHQTIYIADHDNHRIVQWKYEANNGQVVAGRNEEGNRRYQLNGPRDVIVDKKNDSLIICDGGNGRVVRWSRQNGTNGETIISDIDCYGLAMDKNGDLYVSDCKKNEVRRWKQGETEGTTVAGGNGIGSHLNQLNDPTYIYVDEDYSVYVSDANNNRVMKWMKGAKEGIVVAGGKGAGNSSTQLSHPQGVTVDHLGNVYVADWNNHRIMRWCEGSKEGNSVVGRNKKGKQTNQFNGPTGLSFDVQGNLYVVDWCNHRIQKFDIDLN</sequence>
<feature type="repeat" description="NHL" evidence="3">
    <location>
        <begin position="749"/>
        <end position="774"/>
    </location>
</feature>
<dbReference type="Proteomes" id="UP000663891">
    <property type="component" value="Unassembled WGS sequence"/>
</dbReference>
<dbReference type="SUPFAM" id="SSF48452">
    <property type="entry name" value="TPR-like"/>
    <property type="match status" value="1"/>
</dbReference>
<dbReference type="Gene3D" id="2.120.10.30">
    <property type="entry name" value="TolB, C-terminal domain"/>
    <property type="match status" value="4"/>
</dbReference>
<dbReference type="PROSITE" id="PS50005">
    <property type="entry name" value="TPR"/>
    <property type="match status" value="1"/>
</dbReference>
<feature type="repeat" description="NHL" evidence="3">
    <location>
        <begin position="693"/>
        <end position="730"/>
    </location>
</feature>
<dbReference type="SUPFAM" id="SSF101898">
    <property type="entry name" value="NHL repeat"/>
    <property type="match status" value="2"/>
</dbReference>
<evidence type="ECO:0000313" key="4">
    <source>
        <dbReference type="EMBL" id="CAF1228379.1"/>
    </source>
</evidence>
<accession>A0A814YBY4</accession>
<dbReference type="PROSITE" id="PS51996">
    <property type="entry name" value="TR_MART"/>
    <property type="match status" value="1"/>
</dbReference>
<proteinExistence type="predicted"/>
<evidence type="ECO:0000256" key="1">
    <source>
        <dbReference type="ARBA" id="ARBA00022737"/>
    </source>
</evidence>
<feature type="repeat" description="NHL" evidence="3">
    <location>
        <begin position="865"/>
        <end position="903"/>
    </location>
</feature>
<dbReference type="InterPro" id="IPR001258">
    <property type="entry name" value="NHL_repeat"/>
</dbReference>
<reference evidence="4" key="1">
    <citation type="submission" date="2021-02" db="EMBL/GenBank/DDBJ databases">
        <authorList>
            <person name="Nowell W R."/>
        </authorList>
    </citation>
    <scope>NUCLEOTIDE SEQUENCE</scope>
</reference>
<evidence type="ECO:0000256" key="2">
    <source>
        <dbReference type="PROSITE-ProRule" id="PRU00339"/>
    </source>
</evidence>
<dbReference type="InterPro" id="IPR050952">
    <property type="entry name" value="TRIM-NHL_E3_ligases"/>
</dbReference>
<dbReference type="Gene3D" id="3.90.176.10">
    <property type="entry name" value="Toxin ADP-ribosyltransferase, Chain A, domain 1"/>
    <property type="match status" value="1"/>
</dbReference>
<organism evidence="4 5">
    <name type="scientific">Adineta steineri</name>
    <dbReference type="NCBI Taxonomy" id="433720"/>
    <lineage>
        <taxon>Eukaryota</taxon>
        <taxon>Metazoa</taxon>
        <taxon>Spiralia</taxon>
        <taxon>Gnathifera</taxon>
        <taxon>Rotifera</taxon>
        <taxon>Eurotatoria</taxon>
        <taxon>Bdelloidea</taxon>
        <taxon>Adinetida</taxon>
        <taxon>Adinetidae</taxon>
        <taxon>Adineta</taxon>
    </lineage>
</organism>
<dbReference type="InterPro" id="IPR019734">
    <property type="entry name" value="TPR_rpt"/>
</dbReference>
<comment type="caution">
    <text evidence="4">The sequence shown here is derived from an EMBL/GenBank/DDBJ whole genome shotgun (WGS) entry which is preliminary data.</text>
</comment>